<organism evidence="1">
    <name type="scientific">uncultured Chloroflexia bacterium</name>
    <dbReference type="NCBI Taxonomy" id="1672391"/>
    <lineage>
        <taxon>Bacteria</taxon>
        <taxon>Bacillati</taxon>
        <taxon>Chloroflexota</taxon>
        <taxon>Chloroflexia</taxon>
        <taxon>environmental samples</taxon>
    </lineage>
</organism>
<evidence type="ECO:0008006" key="2">
    <source>
        <dbReference type="Google" id="ProtNLM"/>
    </source>
</evidence>
<evidence type="ECO:0000313" key="1">
    <source>
        <dbReference type="EMBL" id="CAA9268617.1"/>
    </source>
</evidence>
<sequence length="236" mass="24826">MRILSVLALTLVLAGCRSEAPPLVIQTAEVDAGVVSIPALLDEPARWSGQLVTLIAPLAGGPQGRVLVPFLPADETNSSTPDPGRAVWLAEPLPAPVAAQVGEGPIVLKLRGRLSPPGAYGTEGSFPYQFSAQSASLLLPERTTLPNLAANPHSLDSVVLEIEGSLLADAEGAILADEAAPGGIPTSAARQIKLRRTWDDAALEELQQRGDVRYGPVVVVGWWQAGLMTPFMIRPR</sequence>
<dbReference type="PROSITE" id="PS51257">
    <property type="entry name" value="PROKAR_LIPOPROTEIN"/>
    <property type="match status" value="1"/>
</dbReference>
<name>A0A6J4J2A9_9CHLR</name>
<protein>
    <recommendedName>
        <fullName evidence="2">Lipoprotein</fullName>
    </recommendedName>
</protein>
<dbReference type="EMBL" id="CADCTK010000628">
    <property type="protein sequence ID" value="CAA9268617.1"/>
    <property type="molecule type" value="Genomic_DNA"/>
</dbReference>
<accession>A0A6J4J2A9</accession>
<dbReference type="AlphaFoldDB" id="A0A6J4J2A9"/>
<gene>
    <name evidence="1" type="ORF">AVDCRST_MAG26-2703</name>
</gene>
<reference evidence="1" key="1">
    <citation type="submission" date="2020-02" db="EMBL/GenBank/DDBJ databases">
        <authorList>
            <person name="Meier V. D."/>
        </authorList>
    </citation>
    <scope>NUCLEOTIDE SEQUENCE</scope>
    <source>
        <strain evidence="1">AVDCRST_MAG26</strain>
    </source>
</reference>
<proteinExistence type="predicted"/>